<feature type="region of interest" description="Disordered" evidence="11">
    <location>
        <begin position="1"/>
        <end position="23"/>
    </location>
</feature>
<evidence type="ECO:0000256" key="7">
    <source>
        <dbReference type="ARBA" id="ARBA00022777"/>
    </source>
</evidence>
<keyword evidence="10 12" id="KW-0472">Membrane</keyword>
<dbReference type="OrthoDB" id="8554694at2"/>
<evidence type="ECO:0000256" key="1">
    <source>
        <dbReference type="ARBA" id="ARBA00000085"/>
    </source>
</evidence>
<dbReference type="InterPro" id="IPR036890">
    <property type="entry name" value="HATPase_C_sf"/>
</dbReference>
<dbReference type="Pfam" id="PF02518">
    <property type="entry name" value="HATPase_c"/>
    <property type="match status" value="1"/>
</dbReference>
<keyword evidence="4" id="KW-0597">Phosphoprotein</keyword>
<dbReference type="KEGG" id="odi:ODI_R1743"/>
<evidence type="ECO:0000256" key="3">
    <source>
        <dbReference type="ARBA" id="ARBA00012438"/>
    </source>
</evidence>
<evidence type="ECO:0000256" key="10">
    <source>
        <dbReference type="ARBA" id="ARBA00023136"/>
    </source>
</evidence>
<dbReference type="InterPro" id="IPR004358">
    <property type="entry name" value="Sig_transdc_His_kin-like_C"/>
</dbReference>
<evidence type="ECO:0000259" key="14">
    <source>
        <dbReference type="PROSITE" id="PS50885"/>
    </source>
</evidence>
<reference evidence="15 17" key="1">
    <citation type="submission" date="2016-06" db="EMBL/GenBank/DDBJ databases">
        <authorList>
            <person name="Kjaerup R.B."/>
            <person name="Dalgaard T.S."/>
            <person name="Juul-Madsen H.R."/>
        </authorList>
    </citation>
    <scope>NUCLEOTIDE SEQUENCE [LARGE SCALE GENOMIC DNA]</scope>
    <source>
        <strain evidence="15">Orrdi1</strain>
    </source>
</reference>
<keyword evidence="7 15" id="KW-0418">Kinase</keyword>
<feature type="compositionally biased region" description="Pro residues" evidence="11">
    <location>
        <begin position="1"/>
        <end position="13"/>
    </location>
</feature>
<dbReference type="SUPFAM" id="SSF47384">
    <property type="entry name" value="Homodimeric domain of signal transducing histidine kinase"/>
    <property type="match status" value="1"/>
</dbReference>
<evidence type="ECO:0000256" key="9">
    <source>
        <dbReference type="ARBA" id="ARBA00023012"/>
    </source>
</evidence>
<dbReference type="CDD" id="cd00075">
    <property type="entry name" value="HATPase"/>
    <property type="match status" value="1"/>
</dbReference>
<evidence type="ECO:0000256" key="2">
    <source>
        <dbReference type="ARBA" id="ARBA00004370"/>
    </source>
</evidence>
<dbReference type="PANTHER" id="PTHR45436:SF5">
    <property type="entry name" value="SENSOR HISTIDINE KINASE TRCS"/>
    <property type="match status" value="1"/>
</dbReference>
<dbReference type="Proteomes" id="UP000078558">
    <property type="component" value="Chromosome I"/>
</dbReference>
<evidence type="ECO:0000313" key="17">
    <source>
        <dbReference type="Proteomes" id="UP000078558"/>
    </source>
</evidence>
<feature type="compositionally biased region" description="Basic and acidic residues" evidence="11">
    <location>
        <begin position="14"/>
        <end position="23"/>
    </location>
</feature>
<name>A0A1C3K1Q2_9BURK</name>
<dbReference type="EMBL" id="FLRC01000018">
    <property type="protein sequence ID" value="SBT25432.1"/>
    <property type="molecule type" value="Genomic_DNA"/>
</dbReference>
<dbReference type="Gene3D" id="1.10.287.130">
    <property type="match status" value="1"/>
</dbReference>
<dbReference type="EC" id="2.7.13.3" evidence="3"/>
<dbReference type="PROSITE" id="PS50109">
    <property type="entry name" value="HIS_KIN"/>
    <property type="match status" value="1"/>
</dbReference>
<keyword evidence="17" id="KW-1185">Reference proteome</keyword>
<dbReference type="SMART" id="SM00388">
    <property type="entry name" value="HisKA"/>
    <property type="match status" value="1"/>
</dbReference>
<dbReference type="STRING" id="1851544.ODI_01856"/>
<feature type="transmembrane region" description="Helical" evidence="12">
    <location>
        <begin position="72"/>
        <end position="95"/>
    </location>
</feature>
<dbReference type="SMART" id="SM00387">
    <property type="entry name" value="HATPase_c"/>
    <property type="match status" value="1"/>
</dbReference>
<dbReference type="CDD" id="cd00082">
    <property type="entry name" value="HisKA"/>
    <property type="match status" value="1"/>
</dbReference>
<dbReference type="EMBL" id="LT907988">
    <property type="protein sequence ID" value="SOE48941.1"/>
    <property type="molecule type" value="Genomic_DNA"/>
</dbReference>
<dbReference type="Gene3D" id="3.30.565.10">
    <property type="entry name" value="Histidine kinase-like ATPase, C-terminal domain"/>
    <property type="match status" value="1"/>
</dbReference>
<dbReference type="InterPro" id="IPR036097">
    <property type="entry name" value="HisK_dim/P_sf"/>
</dbReference>
<proteinExistence type="predicted"/>
<comment type="subcellular location">
    <subcellularLocation>
        <location evidence="2">Membrane</location>
    </subcellularLocation>
</comment>
<reference evidence="16 17" key="2">
    <citation type="submission" date="2017-08" db="EMBL/GenBank/DDBJ databases">
        <authorList>
            <person name="de Groot N.N."/>
        </authorList>
    </citation>
    <scope>NUCLEOTIDE SEQUENCE [LARGE SCALE GENOMIC DNA]</scope>
    <source>
        <strain evidence="16">Orrdi1</strain>
    </source>
</reference>
<dbReference type="InterPro" id="IPR050428">
    <property type="entry name" value="TCS_sensor_his_kinase"/>
</dbReference>
<evidence type="ECO:0000256" key="11">
    <source>
        <dbReference type="SAM" id="MobiDB-lite"/>
    </source>
</evidence>
<dbReference type="InterPro" id="IPR003660">
    <property type="entry name" value="HAMP_dom"/>
</dbReference>
<dbReference type="PANTHER" id="PTHR45436">
    <property type="entry name" value="SENSOR HISTIDINE KINASE YKOH"/>
    <property type="match status" value="1"/>
</dbReference>
<comment type="catalytic activity">
    <reaction evidence="1">
        <text>ATP + protein L-histidine = ADP + protein N-phospho-L-histidine.</text>
        <dbReference type="EC" id="2.7.13.3"/>
    </reaction>
</comment>
<feature type="domain" description="Histidine kinase" evidence="13">
    <location>
        <begin position="156"/>
        <end position="369"/>
    </location>
</feature>
<evidence type="ECO:0000313" key="15">
    <source>
        <dbReference type="EMBL" id="SBT25432.1"/>
    </source>
</evidence>
<dbReference type="InterPro" id="IPR005467">
    <property type="entry name" value="His_kinase_dom"/>
</dbReference>
<dbReference type="Pfam" id="PF00512">
    <property type="entry name" value="HisKA"/>
    <property type="match status" value="1"/>
</dbReference>
<dbReference type="InterPro" id="IPR003594">
    <property type="entry name" value="HATPase_dom"/>
</dbReference>
<protein>
    <recommendedName>
        <fullName evidence="3">histidine kinase</fullName>
        <ecNumber evidence="3">2.7.13.3</ecNumber>
    </recommendedName>
</protein>
<dbReference type="PROSITE" id="PS50885">
    <property type="entry name" value="HAMP"/>
    <property type="match status" value="1"/>
</dbReference>
<sequence length="381" mass="41848">MPTRSLPPSPAPRRPADPEDGARKPILPAGSLARHLVVRLLPAILLLVVLDLGAIWVITHKLDISDWVLEDIFWLMVLGQTVLLLLFAWVVVAGVRSGLRGVNHLSEAIRQRSADDLQPLDVVGLPLEMEPMVARTNELLARLEAALAAQRRFVGHAAHQLRTPLSGLKLESELMLARPLSDDVRDRAERIKSVTDRMIRLGQQLLVLARADPGIRPQDSFVRLDLCEWVRETGATWLGRARAQHIDLELIAPDTPAWIDADALLLGELLGNLIDNALRYAEGATRIRLHVGTNPPSLTVEDDGVGIPPDERERVFEAFYRSPRSAAGGSGLGLAIVREIAGAHGAFWNLVSRPEYPGTRLSVVFPGPRIGAQLTRQERSA</sequence>
<dbReference type="RefSeq" id="WP_082985290.1">
    <property type="nucleotide sequence ID" value="NZ_LT907988.1"/>
</dbReference>
<dbReference type="AlphaFoldDB" id="A0A1C3K1Q2"/>
<keyword evidence="5" id="KW-0808">Transferase</keyword>
<dbReference type="PRINTS" id="PR00344">
    <property type="entry name" value="BCTRLSENSOR"/>
</dbReference>
<evidence type="ECO:0000256" key="8">
    <source>
        <dbReference type="ARBA" id="ARBA00022989"/>
    </source>
</evidence>
<accession>A0A1C3K1Q2</accession>
<keyword evidence="6 12" id="KW-0812">Transmembrane</keyword>
<keyword evidence="8 12" id="KW-1133">Transmembrane helix</keyword>
<keyword evidence="9" id="KW-0902">Two-component regulatory system</keyword>
<gene>
    <name evidence="15" type="ORF">ODI_01856</name>
    <name evidence="16" type="ORF">ODI_R1743</name>
</gene>
<dbReference type="InterPro" id="IPR003661">
    <property type="entry name" value="HisK_dim/P_dom"/>
</dbReference>
<evidence type="ECO:0000256" key="4">
    <source>
        <dbReference type="ARBA" id="ARBA00022553"/>
    </source>
</evidence>
<dbReference type="GO" id="GO:0016020">
    <property type="term" value="C:membrane"/>
    <property type="evidence" value="ECO:0007669"/>
    <property type="project" value="UniProtKB-SubCell"/>
</dbReference>
<feature type="domain" description="HAMP" evidence="14">
    <location>
        <begin position="96"/>
        <end position="148"/>
    </location>
</feature>
<organism evidence="15 17">
    <name type="scientific">Orrella dioscoreae</name>
    <dbReference type="NCBI Taxonomy" id="1851544"/>
    <lineage>
        <taxon>Bacteria</taxon>
        <taxon>Pseudomonadati</taxon>
        <taxon>Pseudomonadota</taxon>
        <taxon>Betaproteobacteria</taxon>
        <taxon>Burkholderiales</taxon>
        <taxon>Alcaligenaceae</taxon>
        <taxon>Orrella</taxon>
    </lineage>
</organism>
<evidence type="ECO:0000313" key="16">
    <source>
        <dbReference type="EMBL" id="SOE48941.1"/>
    </source>
</evidence>
<evidence type="ECO:0000256" key="6">
    <source>
        <dbReference type="ARBA" id="ARBA00022692"/>
    </source>
</evidence>
<evidence type="ECO:0000256" key="5">
    <source>
        <dbReference type="ARBA" id="ARBA00022679"/>
    </source>
</evidence>
<dbReference type="GO" id="GO:0000155">
    <property type="term" value="F:phosphorelay sensor kinase activity"/>
    <property type="evidence" value="ECO:0007669"/>
    <property type="project" value="InterPro"/>
</dbReference>
<evidence type="ECO:0000259" key="13">
    <source>
        <dbReference type="PROSITE" id="PS50109"/>
    </source>
</evidence>
<evidence type="ECO:0000256" key="12">
    <source>
        <dbReference type="SAM" id="Phobius"/>
    </source>
</evidence>
<feature type="transmembrane region" description="Helical" evidence="12">
    <location>
        <begin position="40"/>
        <end position="60"/>
    </location>
</feature>
<dbReference type="SUPFAM" id="SSF55874">
    <property type="entry name" value="ATPase domain of HSP90 chaperone/DNA topoisomerase II/histidine kinase"/>
    <property type="match status" value="1"/>
</dbReference>